<dbReference type="EMBL" id="BTFZ01000004">
    <property type="protein sequence ID" value="GMM34961.1"/>
    <property type="molecule type" value="Genomic_DNA"/>
</dbReference>
<sequence length="379" mass="43739">MTITSILRTLHSIQNQSLPQAFSSYNQLDISQITSQILVCSEPVSTGKLPSIWYKNSLNELIKYLNFNHPNKWLIVNLQQEPSQYEDCQVFGNVVHHPFPDHQPPPFVMFVKIVKTIHRYLSEDGDRIVLIHCKAGKGRSGTVVCGYLMNYYHIGADEANRYYSAKRMRWGMTGVSIHSQQRYLGYFEQWTKMGKLEQIKVMGNAVAGKKMMKVYGIRVIDRSFLELDPKDLRVSVWDYYDTRGEMRLVWKAEGGYQGEQQQQQQQAARVERCGVTEGGPKNVVYYRFKQPLYTNCDVRIVLGNRNARWGLGLVDHCGFWFHGYFEKNKEKTKTKTSTTESSGNTVFSIAHRETDGYCGSGIRPGLQLFERVEVVYYCK</sequence>
<dbReference type="EC" id="3.1.3.67" evidence="1"/>
<evidence type="ECO:0000259" key="4">
    <source>
        <dbReference type="PROSITE" id="PS50056"/>
    </source>
</evidence>
<dbReference type="AlphaFoldDB" id="A0AAV5QJV0"/>
<keyword evidence="7" id="KW-1185">Reference proteome</keyword>
<dbReference type="InterPro" id="IPR029021">
    <property type="entry name" value="Prot-tyrosine_phosphatase-like"/>
</dbReference>
<organism evidence="6 7">
    <name type="scientific">Saccharomycopsis crataegensis</name>
    <dbReference type="NCBI Taxonomy" id="43959"/>
    <lineage>
        <taxon>Eukaryota</taxon>
        <taxon>Fungi</taxon>
        <taxon>Dikarya</taxon>
        <taxon>Ascomycota</taxon>
        <taxon>Saccharomycotina</taxon>
        <taxon>Saccharomycetes</taxon>
        <taxon>Saccharomycopsidaceae</taxon>
        <taxon>Saccharomycopsis</taxon>
    </lineage>
</organism>
<dbReference type="SMART" id="SM00195">
    <property type="entry name" value="DSPc"/>
    <property type="match status" value="1"/>
</dbReference>
<dbReference type="GO" id="GO:0005886">
    <property type="term" value="C:plasma membrane"/>
    <property type="evidence" value="ECO:0007669"/>
    <property type="project" value="TreeGrafter"/>
</dbReference>
<dbReference type="GO" id="GO:0046856">
    <property type="term" value="P:phosphatidylinositol dephosphorylation"/>
    <property type="evidence" value="ECO:0007669"/>
    <property type="project" value="TreeGrafter"/>
</dbReference>
<dbReference type="RefSeq" id="XP_064851961.1">
    <property type="nucleotide sequence ID" value="XM_064995889.1"/>
</dbReference>
<dbReference type="InterPro" id="IPR029023">
    <property type="entry name" value="Tensin_phosphatase"/>
</dbReference>
<comment type="caution">
    <text evidence="6">The sequence shown here is derived from an EMBL/GenBank/DDBJ whole genome shotgun (WGS) entry which is preliminary data.</text>
</comment>
<evidence type="ECO:0000256" key="1">
    <source>
        <dbReference type="ARBA" id="ARBA00013015"/>
    </source>
</evidence>
<keyword evidence="3" id="KW-0904">Protein phosphatase</keyword>
<name>A0AAV5QJV0_9ASCO</name>
<dbReference type="GO" id="GO:0051896">
    <property type="term" value="P:regulation of phosphatidylinositol 3-kinase/protein kinase B signal transduction"/>
    <property type="evidence" value="ECO:0007669"/>
    <property type="project" value="TreeGrafter"/>
</dbReference>
<feature type="domain" description="Phosphatase tensin-type" evidence="5">
    <location>
        <begin position="19"/>
        <end position="194"/>
    </location>
</feature>
<reference evidence="6 7" key="1">
    <citation type="journal article" date="2023" name="Elife">
        <title>Identification of key yeast species and microbe-microbe interactions impacting larval growth of Drosophila in the wild.</title>
        <authorList>
            <person name="Mure A."/>
            <person name="Sugiura Y."/>
            <person name="Maeda R."/>
            <person name="Honda K."/>
            <person name="Sakurai N."/>
            <person name="Takahashi Y."/>
            <person name="Watada M."/>
            <person name="Katoh T."/>
            <person name="Gotoh A."/>
            <person name="Gotoh Y."/>
            <person name="Taniguchi I."/>
            <person name="Nakamura K."/>
            <person name="Hayashi T."/>
            <person name="Katayama T."/>
            <person name="Uemura T."/>
            <person name="Hattori Y."/>
        </authorList>
    </citation>
    <scope>NUCLEOTIDE SEQUENCE [LARGE SCALE GENOMIC DNA]</scope>
    <source>
        <strain evidence="6 7">SC-9</strain>
    </source>
</reference>
<evidence type="ECO:0000259" key="5">
    <source>
        <dbReference type="PROSITE" id="PS51181"/>
    </source>
</evidence>
<dbReference type="PROSITE" id="PS51181">
    <property type="entry name" value="PPASE_TENSIN"/>
    <property type="match status" value="1"/>
</dbReference>
<dbReference type="PROSITE" id="PS00383">
    <property type="entry name" value="TYR_PHOSPHATASE_1"/>
    <property type="match status" value="1"/>
</dbReference>
<feature type="domain" description="Tyrosine specific protein phosphatases" evidence="4">
    <location>
        <begin position="108"/>
        <end position="183"/>
    </location>
</feature>
<dbReference type="InterPro" id="IPR016130">
    <property type="entry name" value="Tyr_Pase_AS"/>
</dbReference>
<dbReference type="GO" id="GO:0005634">
    <property type="term" value="C:nucleus"/>
    <property type="evidence" value="ECO:0007669"/>
    <property type="project" value="TreeGrafter"/>
</dbReference>
<dbReference type="GO" id="GO:0042995">
    <property type="term" value="C:cell projection"/>
    <property type="evidence" value="ECO:0007669"/>
    <property type="project" value="TreeGrafter"/>
</dbReference>
<dbReference type="SUPFAM" id="SSF52799">
    <property type="entry name" value="(Phosphotyrosine protein) phosphatases II"/>
    <property type="match status" value="1"/>
</dbReference>
<evidence type="ECO:0000256" key="3">
    <source>
        <dbReference type="ARBA" id="ARBA00022912"/>
    </source>
</evidence>
<dbReference type="PANTHER" id="PTHR12305:SF81">
    <property type="entry name" value="PHOSPHATIDYLINOSITOL 3,4,5-TRISPHOSPHATE 3-PHOSPHATASE AND DUAL-SPECIFICITY PROTEIN PHOSPHATASE PTEN"/>
    <property type="match status" value="1"/>
</dbReference>
<evidence type="ECO:0000256" key="2">
    <source>
        <dbReference type="ARBA" id="ARBA00022801"/>
    </source>
</evidence>
<dbReference type="InterPro" id="IPR051281">
    <property type="entry name" value="Dual-spec_lipid-protein_phosph"/>
</dbReference>
<protein>
    <recommendedName>
        <fullName evidence="1">phosphatidylinositol-3,4,5-trisphosphate 3-phosphatase</fullName>
        <ecNumber evidence="1">3.1.3.67</ecNumber>
    </recommendedName>
</protein>
<evidence type="ECO:0000313" key="7">
    <source>
        <dbReference type="Proteomes" id="UP001360560"/>
    </source>
</evidence>
<dbReference type="InterPro" id="IPR020422">
    <property type="entry name" value="TYR_PHOSPHATASE_DUAL_dom"/>
</dbReference>
<dbReference type="GO" id="GO:0016314">
    <property type="term" value="F:phosphatidylinositol-3,4,5-trisphosphate 3-phosphatase activity"/>
    <property type="evidence" value="ECO:0007669"/>
    <property type="project" value="UniProtKB-EC"/>
</dbReference>
<dbReference type="PROSITE" id="PS50056">
    <property type="entry name" value="TYR_PHOSPHATASE_2"/>
    <property type="match status" value="1"/>
</dbReference>
<dbReference type="InterPro" id="IPR000387">
    <property type="entry name" value="Tyr_Pase_dom"/>
</dbReference>
<dbReference type="GO" id="GO:0043491">
    <property type="term" value="P:phosphatidylinositol 3-kinase/protein kinase B signal transduction"/>
    <property type="evidence" value="ECO:0007669"/>
    <property type="project" value="TreeGrafter"/>
</dbReference>
<dbReference type="GeneID" id="90072940"/>
<dbReference type="GO" id="GO:0004725">
    <property type="term" value="F:protein tyrosine phosphatase activity"/>
    <property type="evidence" value="ECO:0007669"/>
    <property type="project" value="TreeGrafter"/>
</dbReference>
<keyword evidence="2" id="KW-0378">Hydrolase</keyword>
<dbReference type="InterPro" id="IPR000340">
    <property type="entry name" value="Dual-sp_phosphatase_cat-dom"/>
</dbReference>
<proteinExistence type="predicted"/>
<dbReference type="Gene3D" id="3.90.190.10">
    <property type="entry name" value="Protein tyrosine phosphatase superfamily"/>
    <property type="match status" value="1"/>
</dbReference>
<accession>A0AAV5QJV0</accession>
<dbReference type="GO" id="GO:0005829">
    <property type="term" value="C:cytosol"/>
    <property type="evidence" value="ECO:0007669"/>
    <property type="project" value="TreeGrafter"/>
</dbReference>
<dbReference type="Proteomes" id="UP001360560">
    <property type="component" value="Unassembled WGS sequence"/>
</dbReference>
<dbReference type="Pfam" id="PF00782">
    <property type="entry name" value="DSPc"/>
    <property type="match status" value="1"/>
</dbReference>
<evidence type="ECO:0000313" key="6">
    <source>
        <dbReference type="EMBL" id="GMM34961.1"/>
    </source>
</evidence>
<dbReference type="PANTHER" id="PTHR12305">
    <property type="entry name" value="PHOSPHATASE WITH HOMOLOGY TO TENSIN"/>
    <property type="match status" value="1"/>
</dbReference>
<dbReference type="CDD" id="cd14497">
    <property type="entry name" value="PTP_PTEN-like"/>
    <property type="match status" value="1"/>
</dbReference>
<gene>
    <name evidence="6" type="ORF">DASC09_022860</name>
</gene>